<dbReference type="Proteomes" id="UP001431010">
    <property type="component" value="Chromosome"/>
</dbReference>
<dbReference type="Gene3D" id="2.40.30.170">
    <property type="match status" value="1"/>
</dbReference>
<evidence type="ECO:0000256" key="4">
    <source>
        <dbReference type="ARBA" id="ARBA00022475"/>
    </source>
</evidence>
<protein>
    <recommendedName>
        <fullName evidence="9">Membrane fusion protein (MFP) family protein</fullName>
    </recommendedName>
</protein>
<keyword evidence="4 9" id="KW-1003">Cell membrane</keyword>
<sequence length="438" mass="48521">MMKREQVSERTKARVHGYMLSGFAAMFLLVGGIGGWAASTQISGAVIASGLVVVDSSVKKVQHPTGGIVGEIKVRDGAKVREGELLLRLDETLTHANLETVTKQLDELMVREARLKAERDGLAEVIVPAKLEARRREPAIAELVAAEQSLFATRRDSREGQKSQLRERVTQLKEEFRGIAGQITAKGKEIALIGKELDSLSGLEAQRLVLSAKMLALRRDTARLEGEHEQLKASAAQTKGKMTEIELQILRIDQEFRSQLLQELTENQSKQAGLVERRIAAEDQLRRIDIRAPQSGIVHQLNVHTVGGVINAGEPVMLIVPEGDKLVVDAKVAPHDIDQVLQSQQAFVRFAAFNQRRTPELEGLVHSVAADLTKDERSGEQFFTVRVEIPDVELARLDGKRLVPGMPAEVHIRTGDRTALSYLMKPIEDQFSKAFRER</sequence>
<keyword evidence="13" id="KW-1185">Reference proteome</keyword>
<dbReference type="Pfam" id="PF25994">
    <property type="entry name" value="HH_AprE"/>
    <property type="match status" value="1"/>
</dbReference>
<name>A0ABY3R649_9BRAD</name>
<dbReference type="Gene3D" id="1.10.287.470">
    <property type="entry name" value="Helix hairpin bin"/>
    <property type="match status" value="1"/>
</dbReference>
<feature type="domain" description="AprE-like beta-barrel" evidence="11">
    <location>
        <begin position="326"/>
        <end position="415"/>
    </location>
</feature>
<evidence type="ECO:0000256" key="8">
    <source>
        <dbReference type="ARBA" id="ARBA00023136"/>
    </source>
</evidence>
<organism evidence="12 13">
    <name type="scientific">Bradyrhizobium ontarionense</name>
    <dbReference type="NCBI Taxonomy" id="2898149"/>
    <lineage>
        <taxon>Bacteria</taxon>
        <taxon>Pseudomonadati</taxon>
        <taxon>Pseudomonadota</taxon>
        <taxon>Alphaproteobacteria</taxon>
        <taxon>Hyphomicrobiales</taxon>
        <taxon>Nitrobacteraceae</taxon>
        <taxon>Bradyrhizobium</taxon>
    </lineage>
</organism>
<evidence type="ECO:0000313" key="12">
    <source>
        <dbReference type="EMBL" id="UFZ02668.1"/>
    </source>
</evidence>
<proteinExistence type="inferred from homology"/>
<dbReference type="NCBIfam" id="TIGR01843">
    <property type="entry name" value="type_I_hlyD"/>
    <property type="match status" value="1"/>
</dbReference>
<keyword evidence="7" id="KW-1133">Transmembrane helix</keyword>
<evidence type="ECO:0000259" key="10">
    <source>
        <dbReference type="Pfam" id="PF25994"/>
    </source>
</evidence>
<dbReference type="PANTHER" id="PTHR30386">
    <property type="entry name" value="MEMBRANE FUSION SUBUNIT OF EMRAB-TOLC MULTIDRUG EFFLUX PUMP"/>
    <property type="match status" value="1"/>
</dbReference>
<evidence type="ECO:0000256" key="5">
    <source>
        <dbReference type="ARBA" id="ARBA00022519"/>
    </source>
</evidence>
<dbReference type="InterPro" id="IPR058982">
    <property type="entry name" value="Beta-barrel_AprE"/>
</dbReference>
<dbReference type="InterPro" id="IPR010129">
    <property type="entry name" value="T1SS_HlyD"/>
</dbReference>
<dbReference type="InterPro" id="IPR058781">
    <property type="entry name" value="HH_AprE-like"/>
</dbReference>
<keyword evidence="5 9" id="KW-0997">Cell inner membrane</keyword>
<dbReference type="PANTHER" id="PTHR30386:SF17">
    <property type="entry name" value="ALKALINE PROTEASE SECRETION PROTEIN APRE"/>
    <property type="match status" value="1"/>
</dbReference>
<evidence type="ECO:0000256" key="1">
    <source>
        <dbReference type="ARBA" id="ARBA00004377"/>
    </source>
</evidence>
<evidence type="ECO:0000256" key="2">
    <source>
        <dbReference type="ARBA" id="ARBA00009477"/>
    </source>
</evidence>
<feature type="domain" description="AprE-like long alpha-helical hairpin" evidence="10">
    <location>
        <begin position="95"/>
        <end position="284"/>
    </location>
</feature>
<dbReference type="Pfam" id="PF26002">
    <property type="entry name" value="Beta-barrel_AprE"/>
    <property type="match status" value="1"/>
</dbReference>
<reference evidence="12" key="1">
    <citation type="journal article" date="2024" name="Antonie Van Leeuwenhoek">
        <title>Bradyrhizobium ontarionense sp. nov., a novel bacterial symbiont isolated from Aeschynomene indica (Indian jointvetch), harbours photosynthesis, nitrogen fixation and nitrous oxide (N2O) reductase genes.</title>
        <authorList>
            <person name="Bromfield E.S.P."/>
            <person name="Cloutier S."/>
        </authorList>
    </citation>
    <scope>NUCLEOTIDE SEQUENCE</scope>
    <source>
        <strain evidence="12">A19</strain>
    </source>
</reference>
<dbReference type="EMBL" id="CP088156">
    <property type="protein sequence ID" value="UFZ02668.1"/>
    <property type="molecule type" value="Genomic_DNA"/>
</dbReference>
<evidence type="ECO:0000256" key="6">
    <source>
        <dbReference type="ARBA" id="ARBA00022692"/>
    </source>
</evidence>
<comment type="similarity">
    <text evidence="2 9">Belongs to the membrane fusion protein (MFP) (TC 8.A.1) family.</text>
</comment>
<evidence type="ECO:0000313" key="13">
    <source>
        <dbReference type="Proteomes" id="UP001431010"/>
    </source>
</evidence>
<dbReference type="Gene3D" id="2.40.50.100">
    <property type="match status" value="1"/>
</dbReference>
<keyword evidence="8" id="KW-0472">Membrane</keyword>
<dbReference type="RefSeq" id="WP_231318454.1">
    <property type="nucleotide sequence ID" value="NZ_CP088156.1"/>
</dbReference>
<comment type="subcellular location">
    <subcellularLocation>
        <location evidence="1 9">Cell inner membrane</location>
        <topology evidence="1 9">Single-pass membrane protein</topology>
    </subcellularLocation>
</comment>
<evidence type="ECO:0000259" key="11">
    <source>
        <dbReference type="Pfam" id="PF26002"/>
    </source>
</evidence>
<dbReference type="PRINTS" id="PR01490">
    <property type="entry name" value="RTXTOXIND"/>
</dbReference>
<keyword evidence="3 9" id="KW-0813">Transport</keyword>
<gene>
    <name evidence="12" type="ORF">LQG66_25790</name>
</gene>
<accession>A0ABY3R649</accession>
<dbReference type="InterPro" id="IPR050739">
    <property type="entry name" value="MFP"/>
</dbReference>
<evidence type="ECO:0000256" key="3">
    <source>
        <dbReference type="ARBA" id="ARBA00022448"/>
    </source>
</evidence>
<evidence type="ECO:0000256" key="7">
    <source>
        <dbReference type="ARBA" id="ARBA00022989"/>
    </source>
</evidence>
<keyword evidence="6" id="KW-0812">Transmembrane</keyword>
<evidence type="ECO:0000256" key="9">
    <source>
        <dbReference type="RuleBase" id="RU365093"/>
    </source>
</evidence>